<evidence type="ECO:0000256" key="10">
    <source>
        <dbReference type="ARBA" id="ARBA00030399"/>
    </source>
</evidence>
<evidence type="ECO:0000256" key="2">
    <source>
        <dbReference type="ARBA" id="ARBA00004496"/>
    </source>
</evidence>
<reference evidence="15" key="1">
    <citation type="submission" date="2020-10" db="EMBL/GenBank/DDBJ databases">
        <title>Connecting structure to function with the recovery of over 1000 high-quality activated sludge metagenome-assembled genomes encoding full-length rRNA genes using long-read sequencing.</title>
        <authorList>
            <person name="Singleton C.M."/>
            <person name="Petriglieri F."/>
            <person name="Kristensen J.M."/>
            <person name="Kirkegaard R.H."/>
            <person name="Michaelsen T.Y."/>
            <person name="Andersen M.H."/>
            <person name="Karst S.M."/>
            <person name="Dueholm M.S."/>
            <person name="Nielsen P.H."/>
            <person name="Albertsen M."/>
        </authorList>
    </citation>
    <scope>NUCLEOTIDE SEQUENCE</scope>
    <source>
        <strain evidence="15">Hirt_18-Q3-R61-65_BATAC.395</strain>
    </source>
</reference>
<evidence type="ECO:0000256" key="5">
    <source>
        <dbReference type="ARBA" id="ARBA00022552"/>
    </source>
</evidence>
<evidence type="ECO:0000256" key="9">
    <source>
        <dbReference type="ARBA" id="ARBA00022884"/>
    </source>
</evidence>
<dbReference type="Gene3D" id="1.10.940.10">
    <property type="entry name" value="NusB-like"/>
    <property type="match status" value="1"/>
</dbReference>
<dbReference type="PRINTS" id="PR02008">
    <property type="entry name" value="RCMTFAMILY"/>
</dbReference>
<dbReference type="GO" id="GO:0005737">
    <property type="term" value="C:cytoplasm"/>
    <property type="evidence" value="ECO:0007669"/>
    <property type="project" value="UniProtKB-SubCell"/>
</dbReference>
<dbReference type="SUPFAM" id="SSF48013">
    <property type="entry name" value="NusB-like"/>
    <property type="match status" value="1"/>
</dbReference>
<name>A0A9D7K4D6_9PROT</name>
<dbReference type="InterPro" id="IPR004573">
    <property type="entry name" value="rRNA_ssu_MeTfrase_B"/>
</dbReference>
<dbReference type="PANTHER" id="PTHR22807:SF61">
    <property type="entry name" value="NOL1_NOP2_SUN FAMILY PROTEIN _ ANTITERMINATION NUSB DOMAIN-CONTAINING PROTEIN"/>
    <property type="match status" value="1"/>
</dbReference>
<dbReference type="EMBL" id="JADJUC010000028">
    <property type="protein sequence ID" value="MBK8525249.1"/>
    <property type="molecule type" value="Genomic_DNA"/>
</dbReference>
<dbReference type="InterPro" id="IPR001678">
    <property type="entry name" value="MeTrfase_RsmB-F_NOP2_dom"/>
</dbReference>
<comment type="caution">
    <text evidence="15">The sequence shown here is derived from an EMBL/GenBank/DDBJ whole genome shotgun (WGS) entry which is preliminary data.</text>
</comment>
<dbReference type="InterPro" id="IPR023267">
    <property type="entry name" value="RCMT"/>
</dbReference>
<keyword evidence="7 13" id="KW-0808">Transferase</keyword>
<dbReference type="GO" id="GO:0006355">
    <property type="term" value="P:regulation of DNA-templated transcription"/>
    <property type="evidence" value="ECO:0007669"/>
    <property type="project" value="InterPro"/>
</dbReference>
<keyword evidence="8 13" id="KW-0949">S-adenosyl-L-methionine</keyword>
<keyword evidence="6 13" id="KW-0489">Methyltransferase</keyword>
<dbReference type="InterPro" id="IPR054728">
    <property type="entry name" value="RsmB-like_ferredoxin"/>
</dbReference>
<keyword evidence="5" id="KW-0698">rRNA processing</keyword>
<feature type="binding site" evidence="13">
    <location>
        <position position="316"/>
    </location>
    <ligand>
        <name>S-adenosyl-L-methionine</name>
        <dbReference type="ChEBI" id="CHEBI:59789"/>
    </ligand>
</feature>
<organism evidence="15 16">
    <name type="scientific">Candidatus Proximibacter danicus</name>
    <dbReference type="NCBI Taxonomy" id="2954365"/>
    <lineage>
        <taxon>Bacteria</taxon>
        <taxon>Pseudomonadati</taxon>
        <taxon>Pseudomonadota</taxon>
        <taxon>Betaproteobacteria</taxon>
        <taxon>Candidatus Proximibacter</taxon>
    </lineage>
</organism>
<dbReference type="EC" id="2.1.1.176" evidence="3"/>
<dbReference type="AlphaFoldDB" id="A0A9D7K4D6"/>
<dbReference type="Gene3D" id="3.30.70.1170">
    <property type="entry name" value="Sun protein, domain 3"/>
    <property type="match status" value="1"/>
</dbReference>
<keyword evidence="4" id="KW-0963">Cytoplasm</keyword>
<feature type="binding site" evidence="13">
    <location>
        <position position="290"/>
    </location>
    <ligand>
        <name>S-adenosyl-L-methionine</name>
        <dbReference type="ChEBI" id="CHEBI:59789"/>
    </ligand>
</feature>
<comment type="similarity">
    <text evidence="13">Belongs to the class I-like SAM-binding methyltransferase superfamily. RsmB/NOP family.</text>
</comment>
<comment type="catalytic activity">
    <reaction evidence="12">
        <text>cytidine(967) in 16S rRNA + S-adenosyl-L-methionine = 5-methylcytidine(967) in 16S rRNA + S-adenosyl-L-homocysteine + H(+)</text>
        <dbReference type="Rhea" id="RHEA:42748"/>
        <dbReference type="Rhea" id="RHEA-COMP:10219"/>
        <dbReference type="Rhea" id="RHEA-COMP:10220"/>
        <dbReference type="ChEBI" id="CHEBI:15378"/>
        <dbReference type="ChEBI" id="CHEBI:57856"/>
        <dbReference type="ChEBI" id="CHEBI:59789"/>
        <dbReference type="ChEBI" id="CHEBI:74483"/>
        <dbReference type="ChEBI" id="CHEBI:82748"/>
        <dbReference type="EC" id="2.1.1.176"/>
    </reaction>
</comment>
<feature type="binding site" evidence="13">
    <location>
        <position position="335"/>
    </location>
    <ligand>
        <name>S-adenosyl-L-methionine</name>
        <dbReference type="ChEBI" id="CHEBI:59789"/>
    </ligand>
</feature>
<dbReference type="Proteomes" id="UP000886689">
    <property type="component" value="Unassembled WGS sequence"/>
</dbReference>
<dbReference type="NCBIfam" id="NF008149">
    <property type="entry name" value="PRK10901.1"/>
    <property type="match status" value="1"/>
</dbReference>
<dbReference type="GO" id="GO:0003723">
    <property type="term" value="F:RNA binding"/>
    <property type="evidence" value="ECO:0007669"/>
    <property type="project" value="UniProtKB-UniRule"/>
</dbReference>
<gene>
    <name evidence="15" type="primary">rsmB</name>
    <name evidence="15" type="ORF">IPL58_15165</name>
</gene>
<evidence type="ECO:0000256" key="3">
    <source>
        <dbReference type="ARBA" id="ARBA00012140"/>
    </source>
</evidence>
<dbReference type="NCBIfam" id="TIGR00563">
    <property type="entry name" value="rsmB"/>
    <property type="match status" value="1"/>
</dbReference>
<protein>
    <recommendedName>
        <fullName evidence="3">16S rRNA (cytosine(967)-C(5))-methyltransferase</fullName>
        <ecNumber evidence="3">2.1.1.176</ecNumber>
    </recommendedName>
    <alternativeName>
        <fullName evidence="10">16S rRNA m5C967 methyltransferase</fullName>
    </alternativeName>
    <alternativeName>
        <fullName evidence="11">rRNA (cytosine-C(5)-)-methyltransferase RsmB</fullName>
    </alternativeName>
</protein>
<feature type="active site" description="Nucleophile" evidence="13">
    <location>
        <position position="388"/>
    </location>
</feature>
<evidence type="ECO:0000313" key="16">
    <source>
        <dbReference type="Proteomes" id="UP000886689"/>
    </source>
</evidence>
<dbReference type="Gene3D" id="3.40.50.150">
    <property type="entry name" value="Vaccinia Virus protein VP39"/>
    <property type="match status" value="1"/>
</dbReference>
<feature type="binding site" evidence="13">
    <location>
        <begin position="268"/>
        <end position="274"/>
    </location>
    <ligand>
        <name>S-adenosyl-L-methionine</name>
        <dbReference type="ChEBI" id="CHEBI:59789"/>
    </ligand>
</feature>
<accession>A0A9D7K4D6</accession>
<proteinExistence type="inferred from homology"/>
<dbReference type="Pfam" id="PF01189">
    <property type="entry name" value="Methyltr_RsmB-F"/>
    <property type="match status" value="1"/>
</dbReference>
<dbReference type="InterPro" id="IPR049560">
    <property type="entry name" value="MeTrfase_RsmB-F_NOP2_cat"/>
</dbReference>
<dbReference type="PANTHER" id="PTHR22807">
    <property type="entry name" value="NOP2 YEAST -RELATED NOL1/NOP2/FMU SUN DOMAIN-CONTAINING"/>
    <property type="match status" value="1"/>
</dbReference>
<evidence type="ECO:0000256" key="12">
    <source>
        <dbReference type="ARBA" id="ARBA00047283"/>
    </source>
</evidence>
<comment type="subcellular location">
    <subcellularLocation>
        <location evidence="2">Cytoplasm</location>
    </subcellularLocation>
</comment>
<dbReference type="GO" id="GO:0008649">
    <property type="term" value="F:rRNA methyltransferase activity"/>
    <property type="evidence" value="ECO:0007669"/>
    <property type="project" value="InterPro"/>
</dbReference>
<evidence type="ECO:0000256" key="8">
    <source>
        <dbReference type="ARBA" id="ARBA00022691"/>
    </source>
</evidence>
<evidence type="ECO:0000256" key="6">
    <source>
        <dbReference type="ARBA" id="ARBA00022603"/>
    </source>
</evidence>
<evidence type="ECO:0000313" key="15">
    <source>
        <dbReference type="EMBL" id="MBK8525249.1"/>
    </source>
</evidence>
<evidence type="ECO:0000256" key="11">
    <source>
        <dbReference type="ARBA" id="ARBA00031088"/>
    </source>
</evidence>
<evidence type="ECO:0000256" key="1">
    <source>
        <dbReference type="ARBA" id="ARBA00002724"/>
    </source>
</evidence>
<dbReference type="CDD" id="cd02440">
    <property type="entry name" value="AdoMet_MTases"/>
    <property type="match status" value="1"/>
</dbReference>
<dbReference type="InterPro" id="IPR006027">
    <property type="entry name" value="NusB_RsmB_TIM44"/>
</dbReference>
<evidence type="ECO:0000256" key="7">
    <source>
        <dbReference type="ARBA" id="ARBA00022679"/>
    </source>
</evidence>
<evidence type="ECO:0000256" key="4">
    <source>
        <dbReference type="ARBA" id="ARBA00022490"/>
    </source>
</evidence>
<keyword evidence="9 13" id="KW-0694">RNA-binding</keyword>
<evidence type="ECO:0000256" key="13">
    <source>
        <dbReference type="PROSITE-ProRule" id="PRU01023"/>
    </source>
</evidence>
<dbReference type="Pfam" id="PF22458">
    <property type="entry name" value="RsmF-B_ferredox"/>
    <property type="match status" value="1"/>
</dbReference>
<dbReference type="Pfam" id="PF01029">
    <property type="entry name" value="NusB"/>
    <property type="match status" value="1"/>
</dbReference>
<sequence length="434" mass="47453">MLHFAKFSLNDSRLPTSPLPSDSLAHALLLSASAVAAVFAGKNLPDALAAHAGEPAPTRASVQDLAYGALRRYGWGDAILAVLLSRPLPMPEVRALLLCAFYRLETRPEAAHTVVDQAVEAAGHLARGTFRGLVNGVLRNYLRQRGDLLNRLDGDEARYQHPTWWLERLWRTHPDAWQQIVDAGNHPPPMTLRVNQRRITRDAYLQRLGDAGIDATAQGEAGILLARPQSVDALPGFFDGLASVQDGGAQRAAELLAAQPGQRVLDACAAPGGKAAHMLELADIQLTALEVDARRAKRINENLSRLGLTAQVKVADCREVSKWWDGVPFDCILADVPCSASGVVSRHPDSKWLRRETDIAGFARVQRQILEALWPTLAPGGRLLYATCSVFSDENGRQLTFAETRLQAKKLAEEQWLPQGDHDGFYYALLQKAG</sequence>
<dbReference type="SUPFAM" id="SSF53335">
    <property type="entry name" value="S-adenosyl-L-methionine-dependent methyltransferases"/>
    <property type="match status" value="1"/>
</dbReference>
<comment type="function">
    <text evidence="1">Specifically methylates the cytosine at position 967 (m5C967) of 16S rRNA.</text>
</comment>
<feature type="domain" description="SAM-dependent MTase RsmB/NOP-type" evidence="14">
    <location>
        <begin position="180"/>
        <end position="434"/>
    </location>
</feature>
<evidence type="ECO:0000259" key="14">
    <source>
        <dbReference type="PROSITE" id="PS51686"/>
    </source>
</evidence>
<dbReference type="InterPro" id="IPR029063">
    <property type="entry name" value="SAM-dependent_MTases_sf"/>
</dbReference>
<dbReference type="InterPro" id="IPR035926">
    <property type="entry name" value="NusB-like_sf"/>
</dbReference>
<dbReference type="PROSITE" id="PS51686">
    <property type="entry name" value="SAM_MT_RSMB_NOP"/>
    <property type="match status" value="1"/>
</dbReference>